<dbReference type="InterPro" id="IPR004367">
    <property type="entry name" value="Cyclin_C-dom"/>
</dbReference>
<comment type="function">
    <text evidence="5">Essential for the control of the cell cycle at the G2/M (mitosis) transition. G2/M cyclins accumulate steadily during G2 and are abruptly destroyed at mitosis.</text>
</comment>
<dbReference type="InterPro" id="IPR013763">
    <property type="entry name" value="Cyclin-like_dom"/>
</dbReference>
<dbReference type="AlphaFoldDB" id="A0AAV0DCQ9"/>
<evidence type="ECO:0000313" key="10">
    <source>
        <dbReference type="EMBL" id="CAH9098432.1"/>
    </source>
</evidence>
<evidence type="ECO:0000259" key="9">
    <source>
        <dbReference type="SMART" id="SM01332"/>
    </source>
</evidence>
<feature type="domain" description="Cyclin-like" evidence="8">
    <location>
        <begin position="222"/>
        <end position="306"/>
    </location>
</feature>
<evidence type="ECO:0000256" key="3">
    <source>
        <dbReference type="ARBA" id="ARBA00023127"/>
    </source>
</evidence>
<evidence type="ECO:0000259" key="8">
    <source>
        <dbReference type="SMART" id="SM00385"/>
    </source>
</evidence>
<dbReference type="Pfam" id="PF00134">
    <property type="entry name" value="Cyclin_N"/>
    <property type="match status" value="1"/>
</dbReference>
<dbReference type="InterPro" id="IPR036915">
    <property type="entry name" value="Cyclin-like_sf"/>
</dbReference>
<accession>A0AAV0DCQ9</accession>
<dbReference type="CDD" id="cd20511">
    <property type="entry name" value="CYCLIN_AtCycB-like_rpt2"/>
    <property type="match status" value="1"/>
</dbReference>
<evidence type="ECO:0000256" key="1">
    <source>
        <dbReference type="ARBA" id="ARBA00006955"/>
    </source>
</evidence>
<dbReference type="EMBL" id="CAMAPF010000099">
    <property type="protein sequence ID" value="CAH9098432.1"/>
    <property type="molecule type" value="Genomic_DNA"/>
</dbReference>
<dbReference type="InterPro" id="IPR048258">
    <property type="entry name" value="Cyclins_cyclin-box"/>
</dbReference>
<feature type="domain" description="Cyclin C-terminal" evidence="9">
    <location>
        <begin position="315"/>
        <end position="432"/>
    </location>
</feature>
<keyword evidence="11" id="KW-1185">Reference proteome</keyword>
<dbReference type="PANTHER" id="PTHR10177">
    <property type="entry name" value="CYCLINS"/>
    <property type="match status" value="1"/>
</dbReference>
<dbReference type="PIRSF" id="PIRSF001771">
    <property type="entry name" value="Cyclin_A_B_D_E"/>
    <property type="match status" value="1"/>
</dbReference>
<dbReference type="FunFam" id="1.10.472.10:FF:000001">
    <property type="entry name" value="G2/mitotic-specific cyclin"/>
    <property type="match status" value="1"/>
</dbReference>
<dbReference type="Gene3D" id="1.10.472.10">
    <property type="entry name" value="Cyclin-like"/>
    <property type="match status" value="2"/>
</dbReference>
<name>A0AAV0DCQ9_9ASTE</name>
<evidence type="ECO:0000256" key="6">
    <source>
        <dbReference type="ARBA" id="ARBA00065123"/>
    </source>
</evidence>
<protein>
    <recommendedName>
        <fullName evidence="12">Cyclin N-terminal domain-containing protein</fullName>
    </recommendedName>
</protein>
<evidence type="ECO:0000313" key="11">
    <source>
        <dbReference type="Proteomes" id="UP001152523"/>
    </source>
</evidence>
<dbReference type="InterPro" id="IPR046965">
    <property type="entry name" value="Cyclin_A/B-like"/>
</dbReference>
<dbReference type="GO" id="GO:0010332">
    <property type="term" value="P:response to gamma radiation"/>
    <property type="evidence" value="ECO:0007669"/>
    <property type="project" value="UniProtKB-ARBA"/>
</dbReference>
<dbReference type="SMART" id="SM00385">
    <property type="entry name" value="CYCLIN"/>
    <property type="match status" value="2"/>
</dbReference>
<dbReference type="InterPro" id="IPR006671">
    <property type="entry name" value="Cyclin_N"/>
</dbReference>
<dbReference type="Proteomes" id="UP001152523">
    <property type="component" value="Unassembled WGS sequence"/>
</dbReference>
<dbReference type="Pfam" id="PF02984">
    <property type="entry name" value="Cyclin_C"/>
    <property type="match status" value="1"/>
</dbReference>
<keyword evidence="4" id="KW-0131">Cell cycle</keyword>
<evidence type="ECO:0000256" key="2">
    <source>
        <dbReference type="ARBA" id="ARBA00022618"/>
    </source>
</evidence>
<sequence length="443" mass="50072">MDLGSMAATSDENNVAYMKSRNAQGGEGMDGGRKFGMERRSNRRALGVINQSLGAHPCPIVVSKRGLSGTNNNGACNNNPAIPAQRPITRKFAAQIASSQQHCHVETKKPKIAAPEEEFKLWEDVPLQEEEGRDQPVPMALEQTETVSNEKAHVEVEMEDIFEVEAIIDIDGGEENNHLAVADYVGDIYAYYRKSESSSCVSPDYMAQQFDINEKMRAILIDWLIEVHHKFELREETLFLTVNLIDRFLEKQGVVRKKLQLVGLVALLLACKYEEVSVPVVDDLIFISDKAYTRKEVLDMESLMLNTLQFNMSVPTPYVFMKRFLKAAQSDRKLEHLSFFLMELCLVEYEMLKFPPSFLAAAAIFSAQCTLYGVSQWSKTCEWHSGYTEHQLLESSRVMVGYHEKAEKGKLTGVHRKYSTSRFGCASKCEPAKFLLLVQSQQQ</sequence>
<dbReference type="InterPro" id="IPR039361">
    <property type="entry name" value="Cyclin"/>
</dbReference>
<proteinExistence type="inferred from homology"/>
<gene>
    <name evidence="10" type="ORF">CEPIT_LOCUS14431</name>
</gene>
<comment type="subunit">
    <text evidence="6">Interacts with the CDC2 and CDK2 protein kinases to form a serine/threonine kinase holoenzyme complex. The cyclin subunit imparts substrate specificity to the complex.</text>
</comment>
<keyword evidence="3 7" id="KW-0195">Cyclin</keyword>
<keyword evidence="2" id="KW-0132">Cell division</keyword>
<evidence type="ECO:0008006" key="12">
    <source>
        <dbReference type="Google" id="ProtNLM"/>
    </source>
</evidence>
<dbReference type="PROSITE" id="PS00292">
    <property type="entry name" value="CYCLINS"/>
    <property type="match status" value="1"/>
</dbReference>
<comment type="caution">
    <text evidence="10">The sequence shown here is derived from an EMBL/GenBank/DDBJ whole genome shotgun (WGS) entry which is preliminary data.</text>
</comment>
<dbReference type="GO" id="GO:0044772">
    <property type="term" value="P:mitotic cell cycle phase transition"/>
    <property type="evidence" value="ECO:0007669"/>
    <property type="project" value="InterPro"/>
</dbReference>
<dbReference type="SMART" id="SM01332">
    <property type="entry name" value="Cyclin_C"/>
    <property type="match status" value="1"/>
</dbReference>
<evidence type="ECO:0000256" key="5">
    <source>
        <dbReference type="ARBA" id="ARBA00059307"/>
    </source>
</evidence>
<dbReference type="GO" id="GO:0051301">
    <property type="term" value="P:cell division"/>
    <property type="evidence" value="ECO:0007669"/>
    <property type="project" value="UniProtKB-KW"/>
</dbReference>
<dbReference type="SUPFAM" id="SSF47954">
    <property type="entry name" value="Cyclin-like"/>
    <property type="match status" value="2"/>
</dbReference>
<organism evidence="10 11">
    <name type="scientific">Cuscuta epithymum</name>
    <dbReference type="NCBI Taxonomy" id="186058"/>
    <lineage>
        <taxon>Eukaryota</taxon>
        <taxon>Viridiplantae</taxon>
        <taxon>Streptophyta</taxon>
        <taxon>Embryophyta</taxon>
        <taxon>Tracheophyta</taxon>
        <taxon>Spermatophyta</taxon>
        <taxon>Magnoliopsida</taxon>
        <taxon>eudicotyledons</taxon>
        <taxon>Gunneridae</taxon>
        <taxon>Pentapetalae</taxon>
        <taxon>asterids</taxon>
        <taxon>lamiids</taxon>
        <taxon>Solanales</taxon>
        <taxon>Convolvulaceae</taxon>
        <taxon>Cuscuteae</taxon>
        <taxon>Cuscuta</taxon>
        <taxon>Cuscuta subgen. Cuscuta</taxon>
    </lineage>
</organism>
<evidence type="ECO:0000256" key="7">
    <source>
        <dbReference type="RuleBase" id="RU000383"/>
    </source>
</evidence>
<evidence type="ECO:0000256" key="4">
    <source>
        <dbReference type="ARBA" id="ARBA00023306"/>
    </source>
</evidence>
<dbReference type="FunFam" id="1.10.472.10:FF:000032">
    <property type="entry name" value="G2/mitotic-specific cyclin-1"/>
    <property type="match status" value="1"/>
</dbReference>
<reference evidence="10" key="1">
    <citation type="submission" date="2022-07" db="EMBL/GenBank/DDBJ databases">
        <authorList>
            <person name="Macas J."/>
            <person name="Novak P."/>
            <person name="Neumann P."/>
        </authorList>
    </citation>
    <scope>NUCLEOTIDE SEQUENCE</scope>
</reference>
<dbReference type="GO" id="GO:0016538">
    <property type="term" value="F:cyclin-dependent protein serine/threonine kinase regulator activity"/>
    <property type="evidence" value="ECO:0007669"/>
    <property type="project" value="InterPro"/>
</dbReference>
<comment type="similarity">
    <text evidence="1">Belongs to the cyclin family. Cyclin AB subfamily.</text>
</comment>
<feature type="domain" description="Cyclin-like" evidence="8">
    <location>
        <begin position="319"/>
        <end position="401"/>
    </location>
</feature>